<dbReference type="InterPro" id="IPR036047">
    <property type="entry name" value="F-box-like_dom_sf"/>
</dbReference>
<dbReference type="Proteomes" id="UP001497453">
    <property type="component" value="Chromosome 1"/>
</dbReference>
<evidence type="ECO:0000313" key="6">
    <source>
        <dbReference type="Proteomes" id="UP001497453"/>
    </source>
</evidence>
<dbReference type="Gene3D" id="1.25.40.10">
    <property type="entry name" value="Tetratricopeptide repeat domain"/>
    <property type="match status" value="1"/>
</dbReference>
<dbReference type="SUPFAM" id="SSF81383">
    <property type="entry name" value="F-box domain"/>
    <property type="match status" value="1"/>
</dbReference>
<dbReference type="Gene3D" id="1.20.1280.50">
    <property type="match status" value="1"/>
</dbReference>
<keyword evidence="1" id="KW-0677">Repeat</keyword>
<dbReference type="EMBL" id="OZ037944">
    <property type="protein sequence ID" value="CAL1695074.1"/>
    <property type="molecule type" value="Genomic_DNA"/>
</dbReference>
<dbReference type="PROSITE" id="PS50005">
    <property type="entry name" value="TPR"/>
    <property type="match status" value="1"/>
</dbReference>
<dbReference type="InterPro" id="IPR019734">
    <property type="entry name" value="TPR_rpt"/>
</dbReference>
<proteinExistence type="predicted"/>
<evidence type="ECO:0000256" key="2">
    <source>
        <dbReference type="ARBA" id="ARBA00022803"/>
    </source>
</evidence>
<evidence type="ECO:0000313" key="5">
    <source>
        <dbReference type="EMBL" id="CAL1695074.1"/>
    </source>
</evidence>
<dbReference type="PANTHER" id="PTHR22904:SF523">
    <property type="entry name" value="STRESS-INDUCED-PHOSPHOPROTEIN 1"/>
    <property type="match status" value="1"/>
</dbReference>
<evidence type="ECO:0000256" key="1">
    <source>
        <dbReference type="ARBA" id="ARBA00022737"/>
    </source>
</evidence>
<dbReference type="InterPro" id="IPR032675">
    <property type="entry name" value="LRR_dom_sf"/>
</dbReference>
<evidence type="ECO:0000256" key="3">
    <source>
        <dbReference type="PROSITE-ProRule" id="PRU00339"/>
    </source>
</evidence>
<feature type="domain" description="F-box" evidence="4">
    <location>
        <begin position="143"/>
        <end position="191"/>
    </location>
</feature>
<dbReference type="SMART" id="SM00028">
    <property type="entry name" value="TPR"/>
    <property type="match status" value="3"/>
</dbReference>
<reference evidence="6" key="1">
    <citation type="submission" date="2024-04" db="EMBL/GenBank/DDBJ databases">
        <authorList>
            <person name="Shaw F."/>
            <person name="Minotto A."/>
        </authorList>
    </citation>
    <scope>NUCLEOTIDE SEQUENCE [LARGE SCALE GENOMIC DNA]</scope>
</reference>
<dbReference type="InterPro" id="IPR011990">
    <property type="entry name" value="TPR-like_helical_dom_sf"/>
</dbReference>
<sequence length="572" mass="64778">MSSWKTSFQRGVSSFRGGQLQDALQHFSQAVQQGCNDPNVYDSRAAVHEKLGNTKEALLDSKKVIDLSPQRWQGYFRAARLFLNLRKFDRAKAMAAMALERVKPDDSKRLAELKALQEKIESALQAFVEHQTRQASKHFYHFGKLPVEIAMMIFSITLQDVPAKVVYLAQVCKDWRDTILNMPSLWRNLILTNRNPMRKAKVWKSRCEGRLARLHLQGSAVHLALDILQDIDWDHLRGLTLEDVDLDVIREKLLSPNPTIFRDLESLSVEGATRSPTNIDWLWQHSEMRLQNLTVRSHRISWPTMSINTSCLRSLLFDGPIYLGDDISLLFLLQSNPCLESVDLTTWIPTLFLPDEDEVPDVPSSVEMPRLNTISIRGDGFPVAAFCSKLIMPNLQKLSLSRCREPLDLVFRVFSSSRVVQSLTELRIQRCVVALQNIIDILKLATNLELLELIAIGGANMRMVAEALAEPQGEREQKEGKDTQGGLLCPSLKHLNLSEAPDLQAGPLVRLIKARNTDADGESESERQVARIHTLILDACPLLDGDILPWIRSKVPHVSCVYMSKKEASWKR</sequence>
<gene>
    <name evidence="5" type="ORF">GFSPODELE1_LOCUS581</name>
</gene>
<name>A0ABP1CK50_9APHY</name>
<feature type="repeat" description="TPR" evidence="3">
    <location>
        <begin position="38"/>
        <end position="71"/>
    </location>
</feature>
<organism evidence="5 6">
    <name type="scientific">Somion occarium</name>
    <dbReference type="NCBI Taxonomy" id="3059160"/>
    <lineage>
        <taxon>Eukaryota</taxon>
        <taxon>Fungi</taxon>
        <taxon>Dikarya</taxon>
        <taxon>Basidiomycota</taxon>
        <taxon>Agaricomycotina</taxon>
        <taxon>Agaricomycetes</taxon>
        <taxon>Polyporales</taxon>
        <taxon>Cerrenaceae</taxon>
        <taxon>Somion</taxon>
    </lineage>
</organism>
<accession>A0ABP1CK50</accession>
<dbReference type="PANTHER" id="PTHR22904">
    <property type="entry name" value="TPR REPEAT CONTAINING PROTEIN"/>
    <property type="match status" value="1"/>
</dbReference>
<protein>
    <recommendedName>
        <fullName evidence="4">F-box domain-containing protein</fullName>
    </recommendedName>
</protein>
<dbReference type="Gene3D" id="3.80.10.10">
    <property type="entry name" value="Ribonuclease Inhibitor"/>
    <property type="match status" value="1"/>
</dbReference>
<dbReference type="Pfam" id="PF12937">
    <property type="entry name" value="F-box-like"/>
    <property type="match status" value="1"/>
</dbReference>
<dbReference type="InterPro" id="IPR001810">
    <property type="entry name" value="F-box_dom"/>
</dbReference>
<dbReference type="SUPFAM" id="SSF48452">
    <property type="entry name" value="TPR-like"/>
    <property type="match status" value="1"/>
</dbReference>
<keyword evidence="2 3" id="KW-0802">TPR repeat</keyword>
<keyword evidence="6" id="KW-1185">Reference proteome</keyword>
<dbReference type="SUPFAM" id="SSF52047">
    <property type="entry name" value="RNI-like"/>
    <property type="match status" value="1"/>
</dbReference>
<evidence type="ECO:0000259" key="4">
    <source>
        <dbReference type="Pfam" id="PF12937"/>
    </source>
</evidence>